<dbReference type="Proteomes" id="UP000719412">
    <property type="component" value="Unassembled WGS sequence"/>
</dbReference>
<gene>
    <name evidence="1" type="ORF">GEV33_000892</name>
</gene>
<reference evidence="1" key="1">
    <citation type="journal article" date="2020" name="J Insects Food Feed">
        <title>The yellow mealworm (Tenebrio molitor) genome: a resource for the emerging insects as food and feed industry.</title>
        <authorList>
            <person name="Eriksson T."/>
            <person name="Andere A."/>
            <person name="Kelstrup H."/>
            <person name="Emery V."/>
            <person name="Picard C."/>
        </authorList>
    </citation>
    <scope>NUCLEOTIDE SEQUENCE</scope>
    <source>
        <strain evidence="1">Stoneville</strain>
        <tissue evidence="1">Whole head</tissue>
    </source>
</reference>
<evidence type="ECO:0000313" key="2">
    <source>
        <dbReference type="Proteomes" id="UP000719412"/>
    </source>
</evidence>
<proteinExistence type="predicted"/>
<accession>A0A8J6HWD1</accession>
<protein>
    <submittedName>
        <fullName evidence="1">Uncharacterized protein</fullName>
    </submittedName>
</protein>
<evidence type="ECO:0000313" key="1">
    <source>
        <dbReference type="EMBL" id="KAH0821899.1"/>
    </source>
</evidence>
<reference evidence="1" key="2">
    <citation type="submission" date="2021-08" db="EMBL/GenBank/DDBJ databases">
        <authorList>
            <person name="Eriksson T."/>
        </authorList>
    </citation>
    <scope>NUCLEOTIDE SEQUENCE</scope>
    <source>
        <strain evidence="1">Stoneville</strain>
        <tissue evidence="1">Whole head</tissue>
    </source>
</reference>
<name>A0A8J6HWD1_TENMO</name>
<dbReference type="EMBL" id="JABDTM020005607">
    <property type="protein sequence ID" value="KAH0821899.1"/>
    <property type="molecule type" value="Genomic_DNA"/>
</dbReference>
<sequence length="70" mass="7781">MRGQTEELSRSSRQQVGGGVFEVGDFQVAMDQDAGEAEICQFYVAVFREEHVVGFYVAMDYAVAVQILQS</sequence>
<keyword evidence="2" id="KW-1185">Reference proteome</keyword>
<comment type="caution">
    <text evidence="1">The sequence shown here is derived from an EMBL/GenBank/DDBJ whole genome shotgun (WGS) entry which is preliminary data.</text>
</comment>
<dbReference type="AlphaFoldDB" id="A0A8J6HWD1"/>
<organism evidence="1 2">
    <name type="scientific">Tenebrio molitor</name>
    <name type="common">Yellow mealworm beetle</name>
    <dbReference type="NCBI Taxonomy" id="7067"/>
    <lineage>
        <taxon>Eukaryota</taxon>
        <taxon>Metazoa</taxon>
        <taxon>Ecdysozoa</taxon>
        <taxon>Arthropoda</taxon>
        <taxon>Hexapoda</taxon>
        <taxon>Insecta</taxon>
        <taxon>Pterygota</taxon>
        <taxon>Neoptera</taxon>
        <taxon>Endopterygota</taxon>
        <taxon>Coleoptera</taxon>
        <taxon>Polyphaga</taxon>
        <taxon>Cucujiformia</taxon>
        <taxon>Tenebrionidae</taxon>
        <taxon>Tenebrio</taxon>
    </lineage>
</organism>